<dbReference type="Pfam" id="PF14224">
    <property type="entry name" value="DUF4331"/>
    <property type="match status" value="2"/>
</dbReference>
<sequence length="335" mass="36243">MSHHLDSPTAKEDGRVDITDVYVFAGESENTTVLIMAVNPLAGEVSPTTFRAGALYDFKIDTNADVIEDLDYRVTFGEPNSKGIQQIELHRLEGSAATDFDSHGNLIAEGNTGDVISIGDSGRLWAGLVADPFFFNLGAFGQFAQMILEENRFDPSVFDTAENALAGHNVTAIVLELPTADLSAEPIQLWGTTTIQHEGKWKTINRAATPLVQQVFIQDEHLKDAYNKSLPGDDVAKYGAAIAAFTAKVTQLAGTTTDPQAYGQQVVQFLLPDVLTYNPQLPIGYGFAGRNGRALADDTPDLILSLLANTPFSDRVGKPDGFRAHFPYLAEPNAK</sequence>
<comment type="caution">
    <text evidence="1">The sequence shown here is derived from an EMBL/GenBank/DDBJ whole genome shotgun (WGS) entry which is preliminary data.</text>
</comment>
<gene>
    <name evidence="1" type="ORF">DO97_19250</name>
</gene>
<dbReference type="OrthoDB" id="9791748at2"/>
<organism evidence="1 2">
    <name type="scientific">Neosynechococcus sphagnicola sy1</name>
    <dbReference type="NCBI Taxonomy" id="1497020"/>
    <lineage>
        <taxon>Bacteria</taxon>
        <taxon>Bacillati</taxon>
        <taxon>Cyanobacteriota</taxon>
        <taxon>Cyanophyceae</taxon>
        <taxon>Neosynechococcales</taxon>
        <taxon>Neosynechococcaceae</taxon>
        <taxon>Neosynechococcus</taxon>
    </lineage>
</organism>
<dbReference type="AlphaFoldDB" id="A0A098TG15"/>
<dbReference type="STRING" id="1497020.DO97_19250"/>
<dbReference type="EMBL" id="JJML01000071">
    <property type="protein sequence ID" value="KGF71490.1"/>
    <property type="molecule type" value="Genomic_DNA"/>
</dbReference>
<reference evidence="1 2" key="1">
    <citation type="journal article" date="2014" name="Mol. Ecol.">
        <title>Evolution of Synechococcus.</title>
        <authorList>
            <person name="Dvorak P."/>
            <person name="Casamatta D."/>
            <person name="Hasler P."/>
            <person name="Poulickova A."/>
            <person name="Ondrej V."/>
            <person name="Sanges R."/>
        </authorList>
    </citation>
    <scope>NUCLEOTIDE SEQUENCE [LARGE SCALE GENOMIC DNA]</scope>
    <source>
        <strain evidence="1 2">CAUP A 1101</strain>
    </source>
</reference>
<dbReference type="InterPro" id="IPR025566">
    <property type="entry name" value="DUF4331"/>
</dbReference>
<name>A0A098TG15_9CYAN</name>
<evidence type="ECO:0000313" key="1">
    <source>
        <dbReference type="EMBL" id="KGF71490.1"/>
    </source>
</evidence>
<dbReference type="RefSeq" id="WP_036536611.1">
    <property type="nucleotide sequence ID" value="NZ_JJML01000071.1"/>
</dbReference>
<protein>
    <recommendedName>
        <fullName evidence="3">DUF4331 domain-containing protein</fullName>
    </recommendedName>
</protein>
<proteinExistence type="predicted"/>
<keyword evidence="2" id="KW-1185">Reference proteome</keyword>
<evidence type="ECO:0000313" key="2">
    <source>
        <dbReference type="Proteomes" id="UP000030170"/>
    </source>
</evidence>
<accession>A0A098TG15</accession>
<dbReference type="Proteomes" id="UP000030170">
    <property type="component" value="Unassembled WGS sequence"/>
</dbReference>
<evidence type="ECO:0008006" key="3">
    <source>
        <dbReference type="Google" id="ProtNLM"/>
    </source>
</evidence>